<dbReference type="InterPro" id="IPR051681">
    <property type="entry name" value="Ser/Thr_Kinases-Pseudokinases"/>
</dbReference>
<dbReference type="Pfam" id="PF07714">
    <property type="entry name" value="PK_Tyr_Ser-Thr"/>
    <property type="match status" value="1"/>
</dbReference>
<dbReference type="Proteomes" id="UP000236333">
    <property type="component" value="Unassembled WGS sequence"/>
</dbReference>
<evidence type="ECO:0000313" key="3">
    <source>
        <dbReference type="Proteomes" id="UP000236333"/>
    </source>
</evidence>
<dbReference type="Gene3D" id="1.10.510.10">
    <property type="entry name" value="Transferase(Phosphotransferase) domain 1"/>
    <property type="match status" value="1"/>
</dbReference>
<evidence type="ECO:0000313" key="2">
    <source>
        <dbReference type="EMBL" id="PNH03838.1"/>
    </source>
</evidence>
<sequence>MAPEAMLKNARIDASVDCFSFGVLMWEIVCGRGSRPYPNMHPADIPRAVRGGMRPIFQQGVPSAYRRLAQACWDADPLRRPSAAALVVAVKAQLSQYTAEVAAQRHMAAAAQAAAAQAAAAVAASAQAAATQAAAAQAVVMAAAAAALGGRGRAVAATAATPATMTNLEAQLASTPEAAGAGEEVGQW</sequence>
<dbReference type="InterPro" id="IPR011009">
    <property type="entry name" value="Kinase-like_dom_sf"/>
</dbReference>
<dbReference type="PANTHER" id="PTHR44329:SF214">
    <property type="entry name" value="PROTEIN KINASE DOMAIN-CONTAINING PROTEIN"/>
    <property type="match status" value="1"/>
</dbReference>
<dbReference type="OrthoDB" id="4062651at2759"/>
<proteinExistence type="predicted"/>
<gene>
    <name evidence="2" type="ORF">TSOC_010064</name>
</gene>
<organism evidence="2 3">
    <name type="scientific">Tetrabaena socialis</name>
    <dbReference type="NCBI Taxonomy" id="47790"/>
    <lineage>
        <taxon>Eukaryota</taxon>
        <taxon>Viridiplantae</taxon>
        <taxon>Chlorophyta</taxon>
        <taxon>core chlorophytes</taxon>
        <taxon>Chlorophyceae</taxon>
        <taxon>CS clade</taxon>
        <taxon>Chlamydomonadales</taxon>
        <taxon>Tetrabaenaceae</taxon>
        <taxon>Tetrabaena</taxon>
    </lineage>
</organism>
<evidence type="ECO:0000259" key="1">
    <source>
        <dbReference type="PROSITE" id="PS50011"/>
    </source>
</evidence>
<protein>
    <submittedName>
        <fullName evidence="2">Mast/stem cell growth factor receptor Kit</fullName>
    </submittedName>
</protein>
<dbReference type="SUPFAM" id="SSF56112">
    <property type="entry name" value="Protein kinase-like (PK-like)"/>
    <property type="match status" value="1"/>
</dbReference>
<dbReference type="PANTHER" id="PTHR44329">
    <property type="entry name" value="SERINE/THREONINE-PROTEIN KINASE TNNI3K-RELATED"/>
    <property type="match status" value="1"/>
</dbReference>
<keyword evidence="2" id="KW-0675">Receptor</keyword>
<name>A0A2J7ZUB5_9CHLO</name>
<dbReference type="GO" id="GO:0004674">
    <property type="term" value="F:protein serine/threonine kinase activity"/>
    <property type="evidence" value="ECO:0007669"/>
    <property type="project" value="TreeGrafter"/>
</dbReference>
<dbReference type="GO" id="GO:0005524">
    <property type="term" value="F:ATP binding"/>
    <property type="evidence" value="ECO:0007669"/>
    <property type="project" value="InterPro"/>
</dbReference>
<comment type="caution">
    <text evidence="2">The sequence shown here is derived from an EMBL/GenBank/DDBJ whole genome shotgun (WGS) entry which is preliminary data.</text>
</comment>
<accession>A0A2J7ZUB5</accession>
<feature type="domain" description="Protein kinase" evidence="1">
    <location>
        <begin position="1"/>
        <end position="94"/>
    </location>
</feature>
<dbReference type="AlphaFoldDB" id="A0A2J7ZUB5"/>
<keyword evidence="3" id="KW-1185">Reference proteome</keyword>
<dbReference type="PROSITE" id="PS50011">
    <property type="entry name" value="PROTEIN_KINASE_DOM"/>
    <property type="match status" value="1"/>
</dbReference>
<dbReference type="InterPro" id="IPR000719">
    <property type="entry name" value="Prot_kinase_dom"/>
</dbReference>
<dbReference type="InterPro" id="IPR001245">
    <property type="entry name" value="Ser-Thr/Tyr_kinase_cat_dom"/>
</dbReference>
<reference evidence="2 3" key="1">
    <citation type="journal article" date="2017" name="Mol. Biol. Evol.">
        <title>The 4-celled Tetrabaena socialis nuclear genome reveals the essential components for genetic control of cell number at the origin of multicellularity in the volvocine lineage.</title>
        <authorList>
            <person name="Featherston J."/>
            <person name="Arakaki Y."/>
            <person name="Hanschen E.R."/>
            <person name="Ferris P.J."/>
            <person name="Michod R.E."/>
            <person name="Olson B.J.S.C."/>
            <person name="Nozaki H."/>
            <person name="Durand P.M."/>
        </authorList>
    </citation>
    <scope>NUCLEOTIDE SEQUENCE [LARGE SCALE GENOMIC DNA]</scope>
    <source>
        <strain evidence="2 3">NIES-571</strain>
    </source>
</reference>
<dbReference type="EMBL" id="PGGS01000456">
    <property type="protein sequence ID" value="PNH03838.1"/>
    <property type="molecule type" value="Genomic_DNA"/>
</dbReference>